<evidence type="ECO:0000256" key="8">
    <source>
        <dbReference type="ARBA" id="ARBA00022927"/>
    </source>
</evidence>
<gene>
    <name evidence="18" type="primary">NDC1</name>
</gene>
<feature type="transmembrane region" description="Helical" evidence="17">
    <location>
        <begin position="112"/>
        <end position="135"/>
    </location>
</feature>
<evidence type="ECO:0000256" key="17">
    <source>
        <dbReference type="SAM" id="Phobius"/>
    </source>
</evidence>
<feature type="region of interest" description="Disordered" evidence="16">
    <location>
        <begin position="469"/>
        <end position="500"/>
    </location>
</feature>
<feature type="transmembrane region" description="Helical" evidence="17">
    <location>
        <begin position="20"/>
        <end position="43"/>
    </location>
</feature>
<feature type="transmembrane region" description="Helical" evidence="17">
    <location>
        <begin position="262"/>
        <end position="284"/>
    </location>
</feature>
<evidence type="ECO:0000256" key="13">
    <source>
        <dbReference type="ARBA" id="ARBA00023242"/>
    </source>
</evidence>
<dbReference type="Ensembl" id="ENSGMOT00000013692.2">
    <property type="protein sequence ID" value="ENSGMOP00000013338.2"/>
    <property type="gene ID" value="ENSGMOG00000012456.2"/>
</dbReference>
<dbReference type="AlphaFoldDB" id="A0A8C4ZJA7"/>
<dbReference type="GO" id="GO:0031965">
    <property type="term" value="C:nuclear membrane"/>
    <property type="evidence" value="ECO:0007669"/>
    <property type="project" value="UniProtKB-SubCell"/>
</dbReference>
<keyword evidence="11" id="KW-0906">Nuclear pore complex</keyword>
<dbReference type="GO" id="GO:0006999">
    <property type="term" value="P:nuclear pore organization"/>
    <property type="evidence" value="ECO:0007669"/>
    <property type="project" value="TreeGrafter"/>
</dbReference>
<name>A0A8C4ZJA7_GADMO</name>
<feature type="transmembrane region" description="Helical" evidence="17">
    <location>
        <begin position="155"/>
        <end position="175"/>
    </location>
</feature>
<evidence type="ECO:0000256" key="5">
    <source>
        <dbReference type="ARBA" id="ARBA00022448"/>
    </source>
</evidence>
<feature type="region of interest" description="Disordered" evidence="16">
    <location>
        <begin position="382"/>
        <end position="409"/>
    </location>
</feature>
<comment type="subcellular location">
    <subcellularLocation>
        <location evidence="1">Nucleus membrane</location>
        <topology evidence="1">Multi-pass membrane protein</topology>
    </subcellularLocation>
    <subcellularLocation>
        <location evidence="2">Nucleus</location>
        <location evidence="2">Nuclear pore complex</location>
    </subcellularLocation>
</comment>
<dbReference type="GeneTree" id="ENSGT00390000014590"/>
<dbReference type="PANTHER" id="PTHR13269:SF6">
    <property type="entry name" value="NUCLEOPORIN NDC1"/>
    <property type="match status" value="1"/>
</dbReference>
<keyword evidence="7" id="KW-0509">mRNA transport</keyword>
<keyword evidence="6 17" id="KW-0812">Transmembrane</keyword>
<evidence type="ECO:0000256" key="2">
    <source>
        <dbReference type="ARBA" id="ARBA00004567"/>
    </source>
</evidence>
<evidence type="ECO:0000256" key="11">
    <source>
        <dbReference type="ARBA" id="ARBA00023132"/>
    </source>
</evidence>
<sequence>MFSAEQNCWFVRKVVCWRAAASIAWAVLLLPPVTALFVVLSRVSLFHPIEWITECLSILTSASTMFSFVLLCGVVVVVGFFNLEYYTVTPSIACSKIALLAQLLHPRQCLHAVVHCIMGVIVAWCCAFTIGPRYQNLASVCTLVDGDPQLCLNEYHLVLILFGAFVGYSHSLFGVMHNMNYVPFHAVQQYKYLRFKGNLPLVVKCSAIQSLYFTRNFLAVYFFLGYIPRSWLCDTLSLQSNSSLNPLDSIAGLLDLAMLYHLWISGTFLLLTWYLTVLLFRVFVTEVYNFPVQSAFTEQADRCLPKVLPGQQPMVLKFLALQDLALLSQHAPSRRAQVFSLSQPGGHPHNWNALSSECLSLLADLTQRLVAHHETVAINGRAKLHSAGSDKKSVSSDSSGTPRSISTPRSAFLRSAGAAAPMSPNTGPFTSDLDSPFSSRALRRLAPHLVPSSPWSETVQSPHLLRRGPQLWSASTGNGSLSPSPTSAPCPHPAESKPSPVTQFLHNRKEQVTVCLQLPEASSQALFADSQSHIWALEGLSHLVAASFTEDKFGVVQTTLPSILGSMLVLQEAVDRHFKLPHASSKPLRSACSMGDCTSKTLRFALRATLKTAIYRITTTFGHHLNAIKMSAEHRKRLQQFLEYKE</sequence>
<feature type="transmembrane region" description="Helical" evidence="17">
    <location>
        <begin position="55"/>
        <end position="81"/>
    </location>
</feature>
<evidence type="ECO:0000256" key="7">
    <source>
        <dbReference type="ARBA" id="ARBA00022816"/>
    </source>
</evidence>
<dbReference type="GO" id="GO:0015031">
    <property type="term" value="P:protein transport"/>
    <property type="evidence" value="ECO:0007669"/>
    <property type="project" value="UniProtKB-KW"/>
</dbReference>
<reference evidence="18" key="2">
    <citation type="submission" date="2025-09" db="UniProtKB">
        <authorList>
            <consortium name="Ensembl"/>
        </authorList>
    </citation>
    <scope>IDENTIFICATION</scope>
</reference>
<evidence type="ECO:0000256" key="9">
    <source>
        <dbReference type="ARBA" id="ARBA00022989"/>
    </source>
</evidence>
<keyword evidence="10" id="KW-0811">Translocation</keyword>
<evidence type="ECO:0000256" key="3">
    <source>
        <dbReference type="ARBA" id="ARBA00005760"/>
    </source>
</evidence>
<dbReference type="Pfam" id="PF09531">
    <property type="entry name" value="Ndc1_Nup"/>
    <property type="match status" value="1"/>
</dbReference>
<keyword evidence="8" id="KW-0653">Protein transport</keyword>
<evidence type="ECO:0000256" key="16">
    <source>
        <dbReference type="SAM" id="MobiDB-lite"/>
    </source>
</evidence>
<keyword evidence="19" id="KW-1185">Reference proteome</keyword>
<evidence type="ECO:0000256" key="1">
    <source>
        <dbReference type="ARBA" id="ARBA00004232"/>
    </source>
</evidence>
<evidence type="ECO:0000256" key="10">
    <source>
        <dbReference type="ARBA" id="ARBA00023010"/>
    </source>
</evidence>
<evidence type="ECO:0000256" key="12">
    <source>
        <dbReference type="ARBA" id="ARBA00023136"/>
    </source>
</evidence>
<organism evidence="18 19">
    <name type="scientific">Gadus morhua</name>
    <name type="common">Atlantic cod</name>
    <dbReference type="NCBI Taxonomy" id="8049"/>
    <lineage>
        <taxon>Eukaryota</taxon>
        <taxon>Metazoa</taxon>
        <taxon>Chordata</taxon>
        <taxon>Craniata</taxon>
        <taxon>Vertebrata</taxon>
        <taxon>Euteleostomi</taxon>
        <taxon>Actinopterygii</taxon>
        <taxon>Neopterygii</taxon>
        <taxon>Teleostei</taxon>
        <taxon>Neoteleostei</taxon>
        <taxon>Acanthomorphata</taxon>
        <taxon>Zeiogadaria</taxon>
        <taxon>Gadariae</taxon>
        <taxon>Gadiformes</taxon>
        <taxon>Gadoidei</taxon>
        <taxon>Gadidae</taxon>
        <taxon>Gadus</taxon>
    </lineage>
</organism>
<protein>
    <recommendedName>
        <fullName evidence="4">Nucleoporin NDC1</fullName>
    </recommendedName>
    <alternativeName>
        <fullName evidence="15">Transmembrane protein 48</fullName>
    </alternativeName>
</protein>
<evidence type="ECO:0000256" key="6">
    <source>
        <dbReference type="ARBA" id="ARBA00022692"/>
    </source>
</evidence>
<dbReference type="Proteomes" id="UP000694546">
    <property type="component" value="Chromosome 8"/>
</dbReference>
<evidence type="ECO:0000313" key="18">
    <source>
        <dbReference type="Ensembl" id="ENSGMOP00000013338.2"/>
    </source>
</evidence>
<evidence type="ECO:0000313" key="19">
    <source>
        <dbReference type="Proteomes" id="UP000694546"/>
    </source>
</evidence>
<keyword evidence="9 17" id="KW-1133">Transmembrane helix</keyword>
<feature type="transmembrane region" description="Helical" evidence="17">
    <location>
        <begin position="201"/>
        <end position="224"/>
    </location>
</feature>
<accession>A0A8C4ZJA7</accession>
<evidence type="ECO:0000256" key="15">
    <source>
        <dbReference type="ARBA" id="ARBA00031201"/>
    </source>
</evidence>
<keyword evidence="5" id="KW-0813">Transport</keyword>
<dbReference type="GO" id="GO:0070762">
    <property type="term" value="C:nuclear pore transmembrane ring"/>
    <property type="evidence" value="ECO:0007669"/>
    <property type="project" value="TreeGrafter"/>
</dbReference>
<dbReference type="PANTHER" id="PTHR13269">
    <property type="entry name" value="NUCLEOPORIN NDC1"/>
    <property type="match status" value="1"/>
</dbReference>
<comment type="similarity">
    <text evidence="3">Belongs to the NDC1 family.</text>
</comment>
<comment type="function">
    <text evidence="14">Component of the nuclear pore complex (NPC), which plays a key role in de novo assembly and insertion of NPC in the nuclear envelope. Required for NPC and nuclear envelope assembly, possibly by forming a link between the nuclear envelope membrane and soluble nucleoporins, thereby anchoring the NPC in the membrane.</text>
</comment>
<dbReference type="GO" id="GO:0030674">
    <property type="term" value="F:protein-macromolecule adaptor activity"/>
    <property type="evidence" value="ECO:0007669"/>
    <property type="project" value="TreeGrafter"/>
</dbReference>
<evidence type="ECO:0000256" key="14">
    <source>
        <dbReference type="ARBA" id="ARBA00025441"/>
    </source>
</evidence>
<proteinExistence type="inferred from homology"/>
<dbReference type="InterPro" id="IPR019049">
    <property type="entry name" value="Nucleoporin_prot_Ndc1/Nup"/>
</dbReference>
<dbReference type="GO" id="GO:0051028">
    <property type="term" value="P:mRNA transport"/>
    <property type="evidence" value="ECO:0007669"/>
    <property type="project" value="UniProtKB-KW"/>
</dbReference>
<keyword evidence="13" id="KW-0539">Nucleus</keyword>
<reference evidence="18" key="1">
    <citation type="submission" date="2025-08" db="UniProtKB">
        <authorList>
            <consortium name="Ensembl"/>
        </authorList>
    </citation>
    <scope>IDENTIFICATION</scope>
</reference>
<keyword evidence="12 17" id="KW-0472">Membrane</keyword>
<feature type="compositionally biased region" description="Polar residues" evidence="16">
    <location>
        <begin position="472"/>
        <end position="485"/>
    </location>
</feature>
<evidence type="ECO:0000256" key="4">
    <source>
        <dbReference type="ARBA" id="ARBA00017534"/>
    </source>
</evidence>